<sequence>MLNNILQKFGRCSGHRANKSKSQVFFLEVVGNDLANQITCTLGVEHVADLGSYLGVPMLHKRVTNATYSFITEKLFYVINTYAKR</sequence>
<evidence type="ECO:0000313" key="2">
    <source>
        <dbReference type="Proteomes" id="UP000828251"/>
    </source>
</evidence>
<dbReference type="Proteomes" id="UP000828251">
    <property type="component" value="Unassembled WGS sequence"/>
</dbReference>
<name>A0A9D3U7K9_9ROSI</name>
<gene>
    <name evidence="1" type="ORF">J1N35_043624</name>
</gene>
<comment type="caution">
    <text evidence="1">The sequence shown here is derived from an EMBL/GenBank/DDBJ whole genome shotgun (WGS) entry which is preliminary data.</text>
</comment>
<evidence type="ECO:0000313" key="1">
    <source>
        <dbReference type="EMBL" id="KAH1031450.1"/>
    </source>
</evidence>
<reference evidence="1 2" key="1">
    <citation type="journal article" date="2021" name="Plant Biotechnol. J.">
        <title>Multi-omics assisted identification of the key and species-specific regulatory components of drought-tolerant mechanisms in Gossypium stocksii.</title>
        <authorList>
            <person name="Yu D."/>
            <person name="Ke L."/>
            <person name="Zhang D."/>
            <person name="Wu Y."/>
            <person name="Sun Y."/>
            <person name="Mei J."/>
            <person name="Sun J."/>
            <person name="Sun Y."/>
        </authorList>
    </citation>
    <scope>NUCLEOTIDE SEQUENCE [LARGE SCALE GENOMIC DNA]</scope>
    <source>
        <strain evidence="2">cv. E1</strain>
        <tissue evidence="1">Leaf</tissue>
    </source>
</reference>
<keyword evidence="2" id="KW-1185">Reference proteome</keyword>
<dbReference type="OrthoDB" id="1434716at2759"/>
<organism evidence="1 2">
    <name type="scientific">Gossypium stocksii</name>
    <dbReference type="NCBI Taxonomy" id="47602"/>
    <lineage>
        <taxon>Eukaryota</taxon>
        <taxon>Viridiplantae</taxon>
        <taxon>Streptophyta</taxon>
        <taxon>Embryophyta</taxon>
        <taxon>Tracheophyta</taxon>
        <taxon>Spermatophyta</taxon>
        <taxon>Magnoliopsida</taxon>
        <taxon>eudicotyledons</taxon>
        <taxon>Gunneridae</taxon>
        <taxon>Pentapetalae</taxon>
        <taxon>rosids</taxon>
        <taxon>malvids</taxon>
        <taxon>Malvales</taxon>
        <taxon>Malvaceae</taxon>
        <taxon>Malvoideae</taxon>
        <taxon>Gossypium</taxon>
    </lineage>
</organism>
<accession>A0A9D3U7K9</accession>
<feature type="non-terminal residue" evidence="1">
    <location>
        <position position="85"/>
    </location>
</feature>
<proteinExistence type="predicted"/>
<dbReference type="EMBL" id="JAIQCV010000013">
    <property type="protein sequence ID" value="KAH1031450.1"/>
    <property type="molecule type" value="Genomic_DNA"/>
</dbReference>
<protein>
    <submittedName>
        <fullName evidence="1">Uncharacterized protein</fullName>
    </submittedName>
</protein>
<dbReference type="AlphaFoldDB" id="A0A9D3U7K9"/>